<feature type="domain" description="FAD-binding" evidence="5">
    <location>
        <begin position="6"/>
        <end position="323"/>
    </location>
</feature>
<dbReference type="InterPro" id="IPR002938">
    <property type="entry name" value="FAD-bd"/>
</dbReference>
<accession>A0A2T4Q3U9</accession>
<dbReference type="GO" id="GO:0071949">
    <property type="term" value="F:FAD binding"/>
    <property type="evidence" value="ECO:0007669"/>
    <property type="project" value="InterPro"/>
</dbReference>
<dbReference type="AlphaFoldDB" id="A0A2T4Q3U9"/>
<keyword evidence="3" id="KW-0560">Oxidoreductase</keyword>
<reference evidence="6 7" key="1">
    <citation type="journal article" date="2016" name="Front. Microbiol.">
        <title>Comprehensive Phylogenetic Analysis of Bovine Non-aureus Staphylococci Species Based on Whole-Genome Sequencing.</title>
        <authorList>
            <person name="Naushad S."/>
            <person name="Barkema H.W."/>
            <person name="Luby C."/>
            <person name="Condas L.A."/>
            <person name="Nobrega D.B."/>
            <person name="Carson D.A."/>
            <person name="De Buck J."/>
        </authorList>
    </citation>
    <scope>NUCLEOTIDE SEQUENCE [LARGE SCALE GENOMIC DNA]</scope>
    <source>
        <strain evidence="6 7">SNUC 2993</strain>
    </source>
</reference>
<dbReference type="EMBL" id="PZEV01000001">
    <property type="protein sequence ID" value="PTI52650.1"/>
    <property type="molecule type" value="Genomic_DNA"/>
</dbReference>
<dbReference type="PRINTS" id="PR00420">
    <property type="entry name" value="RNGMNOXGNASE"/>
</dbReference>
<dbReference type="RefSeq" id="WP_107532336.1">
    <property type="nucleotide sequence ID" value="NZ_PZEV01000001.1"/>
</dbReference>
<keyword evidence="1" id="KW-0285">Flavoprotein</keyword>
<comment type="caution">
    <text evidence="6">The sequence shown here is derived from an EMBL/GenBank/DDBJ whole genome shotgun (WGS) entry which is preliminary data.</text>
</comment>
<evidence type="ECO:0000256" key="2">
    <source>
        <dbReference type="ARBA" id="ARBA00022827"/>
    </source>
</evidence>
<sequence length="378" mass="42346">MKKQIIGIIGAGPGGLMLGLLLQQQGHDVSIYEKASPDSNQKRGGSLDIHEESGQLALKEADIFERFQALARVEGEDTRVLGKDGTVYFEEIGQGTGDRPEIDRGKLCDIIIEKLKEDTIQYGYTYQSLTELDNGKVTLQFLEDEVQQFDMVVGADGAFSKVRNDVAHVDVTYNDISMIELNIDDVVNKHPDLAQINSNGSLVALGDYKGILGQFTGNGRIKVYVAFRMPSEKLDDYKALSVGELKEQLLEDFSDWDEDLKKYIKYASDDVMCRRIYKLPIGFKWDNHPHITLIGDAAHVMSPFAGEGVNMALYDAYLLAKSIERNEDLQTALKQYEEAMYESSAPRAQESQDNLELMFSENSAQKFGDFFNQAFDEA</sequence>
<gene>
    <name evidence="6" type="ORF">BU085_00080</name>
</gene>
<dbReference type="Proteomes" id="UP000240717">
    <property type="component" value="Unassembled WGS sequence"/>
</dbReference>
<evidence type="ECO:0000313" key="7">
    <source>
        <dbReference type="Proteomes" id="UP000240717"/>
    </source>
</evidence>
<name>A0A2T4Q3U9_STAWA</name>
<keyword evidence="4 6" id="KW-0503">Monooxygenase</keyword>
<proteinExistence type="predicted"/>
<dbReference type="PANTHER" id="PTHR46972:SF1">
    <property type="entry name" value="FAD DEPENDENT OXIDOREDUCTASE DOMAIN-CONTAINING PROTEIN"/>
    <property type="match status" value="1"/>
</dbReference>
<evidence type="ECO:0000256" key="1">
    <source>
        <dbReference type="ARBA" id="ARBA00022630"/>
    </source>
</evidence>
<evidence type="ECO:0000259" key="5">
    <source>
        <dbReference type="Pfam" id="PF01494"/>
    </source>
</evidence>
<organism evidence="6 7">
    <name type="scientific">Staphylococcus warneri</name>
    <dbReference type="NCBI Taxonomy" id="1292"/>
    <lineage>
        <taxon>Bacteria</taxon>
        <taxon>Bacillati</taxon>
        <taxon>Bacillota</taxon>
        <taxon>Bacilli</taxon>
        <taxon>Bacillales</taxon>
        <taxon>Staphylococcaceae</taxon>
        <taxon>Staphylococcus</taxon>
    </lineage>
</organism>
<dbReference type="Gene3D" id="3.50.50.60">
    <property type="entry name" value="FAD/NAD(P)-binding domain"/>
    <property type="match status" value="1"/>
</dbReference>
<dbReference type="InterPro" id="IPR036188">
    <property type="entry name" value="FAD/NAD-bd_sf"/>
</dbReference>
<evidence type="ECO:0000313" key="6">
    <source>
        <dbReference type="EMBL" id="PTI52650.1"/>
    </source>
</evidence>
<dbReference type="GO" id="GO:0004497">
    <property type="term" value="F:monooxygenase activity"/>
    <property type="evidence" value="ECO:0007669"/>
    <property type="project" value="UniProtKB-KW"/>
</dbReference>
<evidence type="ECO:0000256" key="4">
    <source>
        <dbReference type="ARBA" id="ARBA00023033"/>
    </source>
</evidence>
<dbReference type="Pfam" id="PF01494">
    <property type="entry name" value="FAD_binding_3"/>
    <property type="match status" value="1"/>
</dbReference>
<evidence type="ECO:0000256" key="3">
    <source>
        <dbReference type="ARBA" id="ARBA00023002"/>
    </source>
</evidence>
<dbReference type="SUPFAM" id="SSF51905">
    <property type="entry name" value="FAD/NAD(P)-binding domain"/>
    <property type="match status" value="1"/>
</dbReference>
<keyword evidence="2" id="KW-0274">FAD</keyword>
<dbReference type="PANTHER" id="PTHR46972">
    <property type="entry name" value="MONOOXYGENASE ASQM-RELATED"/>
    <property type="match status" value="1"/>
</dbReference>
<dbReference type="STRING" id="1194526.A284_01440"/>
<protein>
    <submittedName>
        <fullName evidence="6">FAD-dependent monooxygenase</fullName>
    </submittedName>
</protein>